<comment type="caution">
    <text evidence="1">The sequence shown here is derived from an EMBL/GenBank/DDBJ whole genome shotgun (WGS) entry which is preliminary data.</text>
</comment>
<evidence type="ECO:0000313" key="1">
    <source>
        <dbReference type="EMBL" id="TRW90702.1"/>
    </source>
</evidence>
<accession>A0ABY3C616</accession>
<keyword evidence="2" id="KW-1185">Reference proteome</keyword>
<name>A0ABY3C616_9GAMM</name>
<gene>
    <name evidence="1" type="ORF">EKO24_018990</name>
</gene>
<dbReference type="InterPro" id="IPR010985">
    <property type="entry name" value="Ribbon_hlx_hlx"/>
</dbReference>
<dbReference type="SUPFAM" id="SSF47598">
    <property type="entry name" value="Ribbon-helix-helix"/>
    <property type="match status" value="1"/>
</dbReference>
<evidence type="ECO:0000313" key="2">
    <source>
        <dbReference type="Proteomes" id="UP000733744"/>
    </source>
</evidence>
<sequence length="86" mass="10017">MSNLSIRGIDPDLATILKQQAQASGKSVNQLVLDVLKEHTGLHKKKQFTQEYHDLDFLFGKWTDSEFQKIQEKIDEESQIDDELWK</sequence>
<proteinExistence type="predicted"/>
<organism evidence="1 2">
    <name type="scientific">Candidatus Methylobacter oryzae</name>
    <dbReference type="NCBI Taxonomy" id="2497749"/>
    <lineage>
        <taxon>Bacteria</taxon>
        <taxon>Pseudomonadati</taxon>
        <taxon>Pseudomonadota</taxon>
        <taxon>Gammaproteobacteria</taxon>
        <taxon>Methylococcales</taxon>
        <taxon>Methylococcaceae</taxon>
        <taxon>Methylobacter</taxon>
    </lineage>
</organism>
<dbReference type="EMBL" id="RYFG02000117">
    <property type="protein sequence ID" value="TRW90702.1"/>
    <property type="molecule type" value="Genomic_DNA"/>
</dbReference>
<protein>
    <submittedName>
        <fullName evidence="1">Antitoxin</fullName>
    </submittedName>
</protein>
<dbReference type="RefSeq" id="WP_127029595.1">
    <property type="nucleotide sequence ID" value="NZ_RYFG02000117.1"/>
</dbReference>
<dbReference type="Proteomes" id="UP000733744">
    <property type="component" value="Unassembled WGS sequence"/>
</dbReference>
<reference evidence="1 2" key="1">
    <citation type="journal article" date="2019" name="Antonie Van Leeuwenhoek">
        <title>Description of 'Ca. Methylobacter oryzae' KRF1, a novel species from the environmentally important Methylobacter clade 2.</title>
        <authorList>
            <person name="Khatri K."/>
            <person name="Mohite J.A."/>
            <person name="Pandit P.S."/>
            <person name="Bahulikar R."/>
            <person name="Rahalkar M.C."/>
        </authorList>
    </citation>
    <scope>NUCLEOTIDE SEQUENCE [LARGE SCALE GENOMIC DNA]</scope>
    <source>
        <strain evidence="1 2">KRF1</strain>
    </source>
</reference>